<proteinExistence type="predicted"/>
<evidence type="ECO:0000256" key="1">
    <source>
        <dbReference type="SAM" id="Phobius"/>
    </source>
</evidence>
<sequence>MDPMVAKRSSSAPSSRGGIMDTIRAVMMAVVIVVVSGWLFMWVMTPTRVYGQIWLPKIRADTISTFFGTQGYISLIEFVEYKLIKYLYVPGATILLYTFPMLFIAVLGSLYIHLGKNNFSDIAERYVRKTIDHTYS</sequence>
<feature type="transmembrane region" description="Helical" evidence="1">
    <location>
        <begin position="87"/>
        <end position="112"/>
    </location>
</feature>
<dbReference type="OrthoDB" id="167398at2759"/>
<protein>
    <submittedName>
        <fullName evidence="2">Uncharacterized protein</fullName>
    </submittedName>
</protein>
<keyword evidence="3" id="KW-1185">Reference proteome</keyword>
<keyword evidence="1" id="KW-0472">Membrane</keyword>
<gene>
    <name evidence="2" type="ORF">C3L33_04964</name>
</gene>
<dbReference type="AlphaFoldDB" id="A0A6A4LQD8"/>
<evidence type="ECO:0000313" key="2">
    <source>
        <dbReference type="EMBL" id="KAE9463126.1"/>
    </source>
</evidence>
<reference evidence="2 3" key="1">
    <citation type="journal article" date="2019" name="Genome Biol. Evol.">
        <title>The Rhododendron genome and chromosomal organization provide insight into shared whole-genome duplications across the heath family (Ericaceae).</title>
        <authorList>
            <person name="Soza V.L."/>
            <person name="Lindsley D."/>
            <person name="Waalkes A."/>
            <person name="Ramage E."/>
            <person name="Patwardhan R.P."/>
            <person name="Burton J.N."/>
            <person name="Adey A."/>
            <person name="Kumar A."/>
            <person name="Qiu R."/>
            <person name="Shendure J."/>
            <person name="Hall B."/>
        </authorList>
    </citation>
    <scope>NUCLEOTIDE SEQUENCE [LARGE SCALE GENOMIC DNA]</scope>
    <source>
        <strain evidence="2">RSF 1966-606</strain>
    </source>
</reference>
<comment type="caution">
    <text evidence="2">The sequence shown here is derived from an EMBL/GenBank/DDBJ whole genome shotgun (WGS) entry which is preliminary data.</text>
</comment>
<organism evidence="2 3">
    <name type="scientific">Rhododendron williamsianum</name>
    <dbReference type="NCBI Taxonomy" id="262921"/>
    <lineage>
        <taxon>Eukaryota</taxon>
        <taxon>Viridiplantae</taxon>
        <taxon>Streptophyta</taxon>
        <taxon>Embryophyta</taxon>
        <taxon>Tracheophyta</taxon>
        <taxon>Spermatophyta</taxon>
        <taxon>Magnoliopsida</taxon>
        <taxon>eudicotyledons</taxon>
        <taxon>Gunneridae</taxon>
        <taxon>Pentapetalae</taxon>
        <taxon>asterids</taxon>
        <taxon>Ericales</taxon>
        <taxon>Ericaceae</taxon>
        <taxon>Ericoideae</taxon>
        <taxon>Rhodoreae</taxon>
        <taxon>Rhododendron</taxon>
    </lineage>
</organism>
<dbReference type="Proteomes" id="UP000428333">
    <property type="component" value="Linkage Group LG03"/>
</dbReference>
<keyword evidence="1" id="KW-0812">Transmembrane</keyword>
<dbReference type="EMBL" id="QEFC01000596">
    <property type="protein sequence ID" value="KAE9463126.1"/>
    <property type="molecule type" value="Genomic_DNA"/>
</dbReference>
<name>A0A6A4LQD8_9ERIC</name>
<keyword evidence="1" id="KW-1133">Transmembrane helix</keyword>
<feature type="transmembrane region" description="Helical" evidence="1">
    <location>
        <begin position="25"/>
        <end position="44"/>
    </location>
</feature>
<evidence type="ECO:0000313" key="3">
    <source>
        <dbReference type="Proteomes" id="UP000428333"/>
    </source>
</evidence>
<accession>A0A6A4LQD8</accession>
<feature type="non-terminal residue" evidence="2">
    <location>
        <position position="1"/>
    </location>
</feature>